<reference evidence="1 2" key="1">
    <citation type="submission" date="2019-07" db="EMBL/GenBank/DDBJ databases">
        <title>Microbispora hainanensis DSM 45428.</title>
        <authorList>
            <person name="Thawai C."/>
        </authorList>
    </citation>
    <scope>NUCLEOTIDE SEQUENCE [LARGE SCALE GENOMIC DNA]</scope>
    <source>
        <strain evidence="1 2">DSM 45428</strain>
    </source>
</reference>
<dbReference type="AlphaFoldDB" id="A0A544Z029"/>
<dbReference type="Proteomes" id="UP000316541">
    <property type="component" value="Unassembled WGS sequence"/>
</dbReference>
<sequence length="74" mass="8079">MAVSADLAKLLDREYEDMTLEEIVKAPVEALAGVSAEDAELLKKAFHIKTVGDLGRNKFFRAATALVDLTDSKK</sequence>
<organism evidence="1 2">
    <name type="scientific">Microbispora hainanensis</name>
    <dbReference type="NCBI Taxonomy" id="568844"/>
    <lineage>
        <taxon>Bacteria</taxon>
        <taxon>Bacillati</taxon>
        <taxon>Actinomycetota</taxon>
        <taxon>Actinomycetes</taxon>
        <taxon>Streptosporangiales</taxon>
        <taxon>Streptosporangiaceae</taxon>
        <taxon>Microbispora</taxon>
    </lineage>
</organism>
<accession>A0A544Z029</accession>
<evidence type="ECO:0000313" key="2">
    <source>
        <dbReference type="Proteomes" id="UP000316541"/>
    </source>
</evidence>
<dbReference type="RefSeq" id="WP_142617650.1">
    <property type="nucleotide sequence ID" value="NZ_VIRM01000007.1"/>
</dbReference>
<comment type="caution">
    <text evidence="1">The sequence shown here is derived from an EMBL/GenBank/DDBJ whole genome shotgun (WGS) entry which is preliminary data.</text>
</comment>
<proteinExistence type="predicted"/>
<evidence type="ECO:0000313" key="1">
    <source>
        <dbReference type="EMBL" id="TQS22404.1"/>
    </source>
</evidence>
<gene>
    <name evidence="1" type="ORF">FLX08_08465</name>
</gene>
<dbReference type="EMBL" id="VIRM01000007">
    <property type="protein sequence ID" value="TQS22404.1"/>
    <property type="molecule type" value="Genomic_DNA"/>
</dbReference>
<protein>
    <submittedName>
        <fullName evidence="1">Uncharacterized protein</fullName>
    </submittedName>
</protein>
<name>A0A544Z029_9ACTN</name>